<dbReference type="GeneID" id="115925181"/>
<evidence type="ECO:0000313" key="1">
    <source>
        <dbReference type="EnsemblMetazoa" id="XP_030844488"/>
    </source>
</evidence>
<name>A0A7M7P0Q4_STRPU</name>
<dbReference type="PANTHER" id="PTHR47767:SF1">
    <property type="entry name" value="ADHESION G PROTEIN-COUPLED RECEPTOR G7"/>
    <property type="match status" value="1"/>
</dbReference>
<dbReference type="RefSeq" id="XP_030844488.1">
    <property type="nucleotide sequence ID" value="XM_030988628.1"/>
</dbReference>
<dbReference type="Proteomes" id="UP000007110">
    <property type="component" value="Unassembled WGS sequence"/>
</dbReference>
<dbReference type="KEGG" id="spu:115925181"/>
<dbReference type="InParanoid" id="A0A7M7P0Q4"/>
<keyword evidence="2" id="KW-1185">Reference proteome</keyword>
<organism evidence="1 2">
    <name type="scientific">Strongylocentrotus purpuratus</name>
    <name type="common">Purple sea urchin</name>
    <dbReference type="NCBI Taxonomy" id="7668"/>
    <lineage>
        <taxon>Eukaryota</taxon>
        <taxon>Metazoa</taxon>
        <taxon>Echinodermata</taxon>
        <taxon>Eleutherozoa</taxon>
        <taxon>Echinozoa</taxon>
        <taxon>Echinoidea</taxon>
        <taxon>Euechinoidea</taxon>
        <taxon>Echinacea</taxon>
        <taxon>Camarodonta</taxon>
        <taxon>Echinidea</taxon>
        <taxon>Strongylocentrotidae</taxon>
        <taxon>Strongylocentrotus</taxon>
    </lineage>
</organism>
<dbReference type="EnsemblMetazoa" id="XM_030988628">
    <property type="protein sequence ID" value="XP_030844488"/>
    <property type="gene ID" value="LOC115925181"/>
</dbReference>
<dbReference type="InterPro" id="IPR053066">
    <property type="entry name" value="ADGR_G7"/>
</dbReference>
<reference evidence="1" key="2">
    <citation type="submission" date="2021-01" db="UniProtKB">
        <authorList>
            <consortium name="EnsemblMetazoa"/>
        </authorList>
    </citation>
    <scope>IDENTIFICATION</scope>
</reference>
<reference evidence="2" key="1">
    <citation type="submission" date="2015-02" db="EMBL/GenBank/DDBJ databases">
        <title>Genome sequencing for Strongylocentrotus purpuratus.</title>
        <authorList>
            <person name="Murali S."/>
            <person name="Liu Y."/>
            <person name="Vee V."/>
            <person name="English A."/>
            <person name="Wang M."/>
            <person name="Skinner E."/>
            <person name="Han Y."/>
            <person name="Muzny D.M."/>
            <person name="Worley K.C."/>
            <person name="Gibbs R.A."/>
        </authorList>
    </citation>
    <scope>NUCLEOTIDE SEQUENCE</scope>
</reference>
<dbReference type="AlphaFoldDB" id="A0A7M7P0Q4"/>
<protein>
    <submittedName>
        <fullName evidence="1">Uncharacterized protein</fullName>
    </submittedName>
</protein>
<dbReference type="PANTHER" id="PTHR47767">
    <property type="entry name" value="ADHESION G PROTEIN-COUPLED RECEPTOR G7"/>
    <property type="match status" value="1"/>
</dbReference>
<dbReference type="OrthoDB" id="10625957at2759"/>
<sequence>MTCLASCLESVITGTFGTLNFPATPLDQTADSQERCSEYSNNTPLPRATRTCRGDLLSGAVWDDPVFQDCFEGEDTNEVLDNIARAVVTSENVTEYSNDVAEATANVSDINAEGLRAISDALEKVVNAGNSSTEVTNNTFRIVDNALGAPDEEFVNAVEFQTSTRILDLLEQQVTLFQTQGDGNNLTIVGRSVAVVALQIPKASLLEGFGFATLASPDGEEKSNVLNEPNENKTMVYFYPDNIPMTTIDATIVLPPDILGLLPPYLLGAIHYMLQTQTLHTIA</sequence>
<accession>A0A7M7P0Q4</accession>
<evidence type="ECO:0000313" key="2">
    <source>
        <dbReference type="Proteomes" id="UP000007110"/>
    </source>
</evidence>
<proteinExistence type="predicted"/>